<proteinExistence type="predicted"/>
<name>A0A0M3K844_ANISI</name>
<organism evidence="4">
    <name type="scientific">Anisakis simplex</name>
    <name type="common">Herring worm</name>
    <dbReference type="NCBI Taxonomy" id="6269"/>
    <lineage>
        <taxon>Eukaryota</taxon>
        <taxon>Metazoa</taxon>
        <taxon>Ecdysozoa</taxon>
        <taxon>Nematoda</taxon>
        <taxon>Chromadorea</taxon>
        <taxon>Rhabditida</taxon>
        <taxon>Spirurina</taxon>
        <taxon>Ascaridomorpha</taxon>
        <taxon>Ascaridoidea</taxon>
        <taxon>Anisakidae</taxon>
        <taxon>Anisakis</taxon>
        <taxon>Anisakis simplex complex</taxon>
    </lineage>
</organism>
<dbReference type="EMBL" id="UYRR01033186">
    <property type="protein sequence ID" value="VDK58095.1"/>
    <property type="molecule type" value="Genomic_DNA"/>
</dbReference>
<keyword evidence="1" id="KW-0812">Transmembrane</keyword>
<reference evidence="4" key="1">
    <citation type="submission" date="2017-02" db="UniProtKB">
        <authorList>
            <consortium name="WormBaseParasite"/>
        </authorList>
    </citation>
    <scope>IDENTIFICATION</scope>
</reference>
<feature type="transmembrane region" description="Helical" evidence="1">
    <location>
        <begin position="92"/>
        <end position="113"/>
    </location>
</feature>
<evidence type="ECO:0000313" key="2">
    <source>
        <dbReference type="EMBL" id="VDK58095.1"/>
    </source>
</evidence>
<feature type="transmembrane region" description="Helical" evidence="1">
    <location>
        <begin position="184"/>
        <end position="208"/>
    </location>
</feature>
<evidence type="ECO:0000256" key="1">
    <source>
        <dbReference type="SAM" id="Phobius"/>
    </source>
</evidence>
<feature type="transmembrane region" description="Helical" evidence="1">
    <location>
        <begin position="125"/>
        <end position="145"/>
    </location>
</feature>
<feature type="transmembrane region" description="Helical" evidence="1">
    <location>
        <begin position="157"/>
        <end position="177"/>
    </location>
</feature>
<dbReference type="WBParaSite" id="ASIM_0001713501-mRNA-1">
    <property type="protein sequence ID" value="ASIM_0001713501-mRNA-1"/>
    <property type="gene ID" value="ASIM_0001713501"/>
</dbReference>
<gene>
    <name evidence="2" type="ORF">ASIM_LOCUS16542</name>
</gene>
<keyword evidence="1" id="KW-1133">Transmembrane helix</keyword>
<protein>
    <submittedName>
        <fullName evidence="4">RGS domain-containing protein</fullName>
    </submittedName>
</protein>
<sequence length="285" mass="32418">MPLNGRDRESSPSSRTRCEIRSVLVKHWRAIERARLHTFHLWLLLFSITQIAVINYLLPKILQVWLRQEEFLGADFPSDNYQLTTVKVLRQWSIACFIIALCFVLYTIISSIAIRYGEESGKCNVVIFSLIPSLLFPVFIWTIHLPGLLQAVSEGRTPGLAALSSGLCITTLFQFFILPRQRRLFLIISLIWNAMNLVVATFVAYSVISTNLLYIYELLALFIDQALLSVIGMIADASEAGNRSEIAMRLSEAVQRRTQLETLKDRQDQLLLSVIPAYLTDKVIV</sequence>
<dbReference type="Proteomes" id="UP000267096">
    <property type="component" value="Unassembled WGS sequence"/>
</dbReference>
<keyword evidence="3" id="KW-1185">Reference proteome</keyword>
<keyword evidence="1" id="KW-0472">Membrane</keyword>
<evidence type="ECO:0000313" key="4">
    <source>
        <dbReference type="WBParaSite" id="ASIM_0001713501-mRNA-1"/>
    </source>
</evidence>
<feature type="transmembrane region" description="Helical" evidence="1">
    <location>
        <begin position="214"/>
        <end position="235"/>
    </location>
</feature>
<accession>A0A0M3K844</accession>
<dbReference type="OrthoDB" id="5892410at2759"/>
<feature type="transmembrane region" description="Helical" evidence="1">
    <location>
        <begin position="39"/>
        <end position="58"/>
    </location>
</feature>
<dbReference type="AlphaFoldDB" id="A0A0M3K844"/>
<evidence type="ECO:0000313" key="3">
    <source>
        <dbReference type="Proteomes" id="UP000267096"/>
    </source>
</evidence>
<reference evidence="2 3" key="2">
    <citation type="submission" date="2018-11" db="EMBL/GenBank/DDBJ databases">
        <authorList>
            <consortium name="Pathogen Informatics"/>
        </authorList>
    </citation>
    <scope>NUCLEOTIDE SEQUENCE [LARGE SCALE GENOMIC DNA]</scope>
</reference>